<reference evidence="4" key="2">
    <citation type="submission" date="2015-04" db="EMBL/GenBank/DDBJ databases">
        <title>A butyrogenic pathway from the amino acid lysine in a human gut commensal.</title>
        <authorList>
            <person name="de Vos W.M."/>
            <person name="Bui N.T.P."/>
            <person name="Plugge C.M."/>
            <person name="Ritari J."/>
        </authorList>
    </citation>
    <scope>NUCLEOTIDE SEQUENCE [LARGE SCALE GENOMIC DNA]</scope>
    <source>
        <strain evidence="4">AF211</strain>
    </source>
</reference>
<reference evidence="2 4" key="1">
    <citation type="journal article" date="2015" name="Nat. Commun.">
        <title>Production of butyrate from lysine and the Amadori product fructoselysine by a human gut commensal.</title>
        <authorList>
            <person name="Bui T.P."/>
            <person name="Ritari J."/>
            <person name="Boeren S."/>
            <person name="de Waard P."/>
            <person name="Plugge C.M."/>
            <person name="de Vos W.M."/>
        </authorList>
    </citation>
    <scope>NUCLEOTIDE SEQUENCE [LARGE SCALE GENOMIC DNA]</scope>
    <source>
        <strain evidence="2 4">AF211</strain>
    </source>
</reference>
<dbReference type="eggNOG" id="COG4905">
    <property type="taxonomic scope" value="Bacteria"/>
</dbReference>
<keyword evidence="1" id="KW-0812">Transmembrane</keyword>
<feature type="transmembrane region" description="Helical" evidence="1">
    <location>
        <begin position="62"/>
        <end position="85"/>
    </location>
</feature>
<evidence type="ECO:0000256" key="1">
    <source>
        <dbReference type="SAM" id="Phobius"/>
    </source>
</evidence>
<protein>
    <submittedName>
        <fullName evidence="3">Putative ABC transporter type IV</fullName>
    </submittedName>
</protein>
<keyword evidence="1" id="KW-1133">Transmembrane helix</keyword>
<dbReference type="EMBL" id="QEKK01000005">
    <property type="protein sequence ID" value="PVY54628.1"/>
    <property type="molecule type" value="Genomic_DNA"/>
</dbReference>
<name>A0A0S2W6L8_9FIRM</name>
<dbReference type="AlphaFoldDB" id="A0A0S2W6L8"/>
<evidence type="ECO:0000313" key="2">
    <source>
        <dbReference type="EMBL" id="ALP94943.1"/>
    </source>
</evidence>
<organism evidence="2 4">
    <name type="scientific">Intestinimonas butyriciproducens</name>
    <dbReference type="NCBI Taxonomy" id="1297617"/>
    <lineage>
        <taxon>Bacteria</taxon>
        <taxon>Bacillati</taxon>
        <taxon>Bacillota</taxon>
        <taxon>Clostridia</taxon>
        <taxon>Eubacteriales</taxon>
        <taxon>Intestinimonas</taxon>
    </lineage>
</organism>
<evidence type="ECO:0000313" key="3">
    <source>
        <dbReference type="EMBL" id="PVY54628.1"/>
    </source>
</evidence>
<dbReference type="Proteomes" id="UP000064844">
    <property type="component" value="Chromosome"/>
</dbReference>
<evidence type="ECO:0000313" key="5">
    <source>
        <dbReference type="Proteomes" id="UP000245778"/>
    </source>
</evidence>
<accession>A0A0S2W6L8</accession>
<dbReference type="KEGG" id="ibu:IB211_02552"/>
<evidence type="ECO:0000313" key="4">
    <source>
        <dbReference type="Proteomes" id="UP000064844"/>
    </source>
</evidence>
<sequence length="184" mass="21385">MRDWFWYFMFYSFLGFLLEVAFARVTHNPKRDRKCFYFLPLCPVYGLGALLILAPAPLLSRHIVLLALWSAFAATTAEYLMSLLYEIFLHVSFWDYSHLPFQIHGRVCLLFSLFWCGLGLLLVYGVQPLVAEIVSSIPGWLTLPTALFLGLDAVFTVYVLRRDRTTDALLWYRGLTYRHGEDRT</sequence>
<dbReference type="InterPro" id="IPR010540">
    <property type="entry name" value="CmpB_TMEM229"/>
</dbReference>
<gene>
    <name evidence="3" type="ORF">C7373_10547</name>
    <name evidence="2" type="ORF">IB211_02552</name>
</gene>
<feature type="transmembrane region" description="Helical" evidence="1">
    <location>
        <begin position="106"/>
        <end position="125"/>
    </location>
</feature>
<dbReference type="Proteomes" id="UP000245778">
    <property type="component" value="Unassembled WGS sequence"/>
</dbReference>
<dbReference type="EMBL" id="CP011307">
    <property type="protein sequence ID" value="ALP94943.1"/>
    <property type="molecule type" value="Genomic_DNA"/>
</dbReference>
<dbReference type="RefSeq" id="WP_242857349.1">
    <property type="nucleotide sequence ID" value="NZ_CP011307.1"/>
</dbReference>
<dbReference type="STRING" id="1297617.IB211_02552"/>
<feature type="transmembrane region" description="Helical" evidence="1">
    <location>
        <begin position="137"/>
        <end position="160"/>
    </location>
</feature>
<feature type="transmembrane region" description="Helical" evidence="1">
    <location>
        <begin position="35"/>
        <end position="56"/>
    </location>
</feature>
<keyword evidence="1" id="KW-0472">Membrane</keyword>
<dbReference type="PATRIC" id="fig|1297617.4.peg.2625"/>
<keyword evidence="4" id="KW-1185">Reference proteome</keyword>
<dbReference type="Pfam" id="PF06541">
    <property type="entry name" value="ABC_trans_CmpB"/>
    <property type="match status" value="1"/>
</dbReference>
<reference evidence="3 5" key="3">
    <citation type="submission" date="2018-04" db="EMBL/GenBank/DDBJ databases">
        <title>Genomic Encyclopedia of Type Strains, Phase IV (KMG-IV): sequencing the most valuable type-strain genomes for metagenomic binning, comparative biology and taxonomic classification.</title>
        <authorList>
            <person name="Goeker M."/>
        </authorList>
    </citation>
    <scope>NUCLEOTIDE SEQUENCE [LARGE SCALE GENOMIC DNA]</scope>
    <source>
        <strain evidence="3 5">DSM 26588</strain>
    </source>
</reference>
<feature type="transmembrane region" description="Helical" evidence="1">
    <location>
        <begin position="6"/>
        <end position="23"/>
    </location>
</feature>
<dbReference type="GeneID" id="93230045"/>
<proteinExistence type="predicted"/>